<organism evidence="3 4">
    <name type="scientific">Naumovozyma dairenensis (strain ATCC 10597 / BCRC 20456 / CBS 421 / NBRC 0211 / NRRL Y-12639)</name>
    <name type="common">Saccharomyces dairenensis</name>
    <dbReference type="NCBI Taxonomy" id="1071378"/>
    <lineage>
        <taxon>Eukaryota</taxon>
        <taxon>Fungi</taxon>
        <taxon>Dikarya</taxon>
        <taxon>Ascomycota</taxon>
        <taxon>Saccharomycotina</taxon>
        <taxon>Saccharomycetes</taxon>
        <taxon>Saccharomycetales</taxon>
        <taxon>Saccharomycetaceae</taxon>
        <taxon>Naumovozyma</taxon>
    </lineage>
</organism>
<feature type="compositionally biased region" description="Acidic residues" evidence="1">
    <location>
        <begin position="85"/>
        <end position="100"/>
    </location>
</feature>
<dbReference type="PROSITE" id="PS50908">
    <property type="entry name" value="RWD"/>
    <property type="match status" value="1"/>
</dbReference>
<dbReference type="GO" id="GO:0002181">
    <property type="term" value="P:cytoplasmic translation"/>
    <property type="evidence" value="ECO:0007669"/>
    <property type="project" value="EnsemblFungi"/>
</dbReference>
<dbReference type="HOGENOM" id="CLU_084528_0_0_1"/>
<feature type="region of interest" description="Disordered" evidence="1">
    <location>
        <begin position="218"/>
        <end position="266"/>
    </location>
</feature>
<dbReference type="OMA" id="QWDEHKK"/>
<sequence>MDYKEEQTQELEVLESIYPDELDIKKSDYPNINFDVTLNLELSDEPMAASLSKQHSMLINFIFPENYPDEAPLIKITPQEISLKDEDDDEDDEDDDEDEIEFDDHGNKILKGLQNLPDMISFKDYIPELQLKLEEQIENDMLIGMQMCFALISSIKENCESWYFEQLRELDRLHELEVQKREKKEQAKFIGTKVTKESYLSWRTKFRNEMNLDQRDELRRQQAHHGRLTGRQMFEQGLVENENENENDEEGDEEPVDEIKEGIQNL</sequence>
<dbReference type="GO" id="GO:0031333">
    <property type="term" value="P:negative regulation of protein-containing complex assembly"/>
    <property type="evidence" value="ECO:0007669"/>
    <property type="project" value="EnsemblFungi"/>
</dbReference>
<gene>
    <name evidence="3" type="primary">NDAI0J00940</name>
    <name evidence="3" type="ordered locus">NDAI_0J00940</name>
</gene>
<protein>
    <recommendedName>
        <fullName evidence="2">RWD domain-containing protein</fullName>
    </recommendedName>
</protein>
<dbReference type="GO" id="GO:1903833">
    <property type="term" value="P:positive regulation of cellular response to amino acid starvation"/>
    <property type="evidence" value="ECO:0007669"/>
    <property type="project" value="EnsemblFungi"/>
</dbReference>
<feature type="compositionally biased region" description="Basic and acidic residues" evidence="1">
    <location>
        <begin position="257"/>
        <end position="266"/>
    </location>
</feature>
<evidence type="ECO:0000259" key="2">
    <source>
        <dbReference type="PROSITE" id="PS50908"/>
    </source>
</evidence>
<feature type="compositionally biased region" description="Acidic residues" evidence="1">
    <location>
        <begin position="241"/>
        <end position="256"/>
    </location>
</feature>
<dbReference type="InterPro" id="IPR016135">
    <property type="entry name" value="UBQ-conjugating_enzyme/RWD"/>
</dbReference>
<dbReference type="GeneID" id="11494166"/>
<dbReference type="OrthoDB" id="277175at2759"/>
<dbReference type="CDD" id="cd23824">
    <property type="entry name" value="RWD_ScGIR2-like"/>
    <property type="match status" value="1"/>
</dbReference>
<dbReference type="InterPro" id="IPR040213">
    <property type="entry name" value="GIR2-like"/>
</dbReference>
<dbReference type="STRING" id="1071378.G0WGQ8"/>
<dbReference type="SUPFAM" id="SSF54495">
    <property type="entry name" value="UBC-like"/>
    <property type="match status" value="1"/>
</dbReference>
<keyword evidence="4" id="KW-1185">Reference proteome</keyword>
<name>G0WGQ8_NAUDC</name>
<dbReference type="PANTHER" id="PTHR12292">
    <property type="entry name" value="RWD DOMAIN-CONTAINING PROTEIN"/>
    <property type="match status" value="1"/>
</dbReference>
<evidence type="ECO:0000313" key="4">
    <source>
        <dbReference type="Proteomes" id="UP000000689"/>
    </source>
</evidence>
<dbReference type="GO" id="GO:0004860">
    <property type="term" value="F:protein kinase inhibitor activity"/>
    <property type="evidence" value="ECO:0007669"/>
    <property type="project" value="EnsemblFungi"/>
</dbReference>
<dbReference type="SMART" id="SM00591">
    <property type="entry name" value="RWD"/>
    <property type="match status" value="1"/>
</dbReference>
<dbReference type="Proteomes" id="UP000000689">
    <property type="component" value="Chromosome 10"/>
</dbReference>
<dbReference type="KEGG" id="ndi:NDAI_0J00940"/>
<dbReference type="Pfam" id="PF05773">
    <property type="entry name" value="RWD"/>
    <property type="match status" value="1"/>
</dbReference>
<proteinExistence type="predicted"/>
<evidence type="ECO:0000313" key="3">
    <source>
        <dbReference type="EMBL" id="CCD26986.1"/>
    </source>
</evidence>
<dbReference type="AlphaFoldDB" id="G0WGQ8"/>
<dbReference type="GO" id="GO:0034198">
    <property type="term" value="P:cellular response to amino acid starvation"/>
    <property type="evidence" value="ECO:0007669"/>
    <property type="project" value="EnsemblFungi"/>
</dbReference>
<evidence type="ECO:0000256" key="1">
    <source>
        <dbReference type="SAM" id="MobiDB-lite"/>
    </source>
</evidence>
<feature type="domain" description="RWD" evidence="2">
    <location>
        <begin position="9"/>
        <end position="162"/>
    </location>
</feature>
<dbReference type="InterPro" id="IPR006575">
    <property type="entry name" value="RWD_dom"/>
</dbReference>
<dbReference type="eggNOG" id="KOG4018">
    <property type="taxonomic scope" value="Eukaryota"/>
</dbReference>
<dbReference type="Gene3D" id="3.10.110.10">
    <property type="entry name" value="Ubiquitin Conjugating Enzyme"/>
    <property type="match status" value="1"/>
</dbReference>
<dbReference type="RefSeq" id="XP_003672229.1">
    <property type="nucleotide sequence ID" value="XM_003672181.1"/>
</dbReference>
<accession>G0WGQ8</accession>
<reference evidence="3 4" key="1">
    <citation type="journal article" date="2011" name="Proc. Natl. Acad. Sci. U.S.A.">
        <title>Evolutionary erosion of yeast sex chromosomes by mating-type switching accidents.</title>
        <authorList>
            <person name="Gordon J.L."/>
            <person name="Armisen D."/>
            <person name="Proux-Wera E."/>
            <person name="Oheigeartaigh S.S."/>
            <person name="Byrne K.P."/>
            <person name="Wolfe K.H."/>
        </authorList>
    </citation>
    <scope>NUCLEOTIDE SEQUENCE [LARGE SCALE GENOMIC DNA]</scope>
    <source>
        <strain evidence="4">ATCC 10597 / BCRC 20456 / CBS 421 / NBRC 0211 / NRRL Y-12639</strain>
    </source>
</reference>
<feature type="region of interest" description="Disordered" evidence="1">
    <location>
        <begin position="81"/>
        <end position="100"/>
    </location>
</feature>
<dbReference type="EMBL" id="HE580276">
    <property type="protein sequence ID" value="CCD26986.1"/>
    <property type="molecule type" value="Genomic_DNA"/>
</dbReference>